<dbReference type="InterPro" id="IPR036513">
    <property type="entry name" value="STAS_dom_sf"/>
</dbReference>
<name>A0A2Z5G7E6_9BACT</name>
<accession>A0A2Z5G7E6</accession>
<dbReference type="Gene3D" id="3.30.750.24">
    <property type="entry name" value="STAS domain"/>
    <property type="match status" value="1"/>
</dbReference>
<evidence type="ECO:0000259" key="1">
    <source>
        <dbReference type="PROSITE" id="PS50801"/>
    </source>
</evidence>
<dbReference type="Proteomes" id="UP000253606">
    <property type="component" value="Chromosome"/>
</dbReference>
<evidence type="ECO:0000313" key="2">
    <source>
        <dbReference type="EMBL" id="AXC15172.1"/>
    </source>
</evidence>
<dbReference type="PANTHER" id="PTHR33495">
    <property type="entry name" value="ANTI-SIGMA FACTOR ANTAGONIST TM_1081-RELATED-RELATED"/>
    <property type="match status" value="1"/>
</dbReference>
<organism evidence="2 3">
    <name type="scientific">Acidisarcina polymorpha</name>
    <dbReference type="NCBI Taxonomy" id="2211140"/>
    <lineage>
        <taxon>Bacteria</taxon>
        <taxon>Pseudomonadati</taxon>
        <taxon>Acidobacteriota</taxon>
        <taxon>Terriglobia</taxon>
        <taxon>Terriglobales</taxon>
        <taxon>Acidobacteriaceae</taxon>
        <taxon>Acidisarcina</taxon>
    </lineage>
</organism>
<gene>
    <name evidence="2" type="ORF">ACPOL_5928</name>
</gene>
<dbReference type="KEGG" id="abas:ACPOL_5928"/>
<dbReference type="OrthoDB" id="122380at2"/>
<dbReference type="InterPro" id="IPR002645">
    <property type="entry name" value="STAS_dom"/>
</dbReference>
<dbReference type="SUPFAM" id="SSF52091">
    <property type="entry name" value="SpoIIaa-like"/>
    <property type="match status" value="1"/>
</dbReference>
<dbReference type="CDD" id="cd07043">
    <property type="entry name" value="STAS_anti-anti-sigma_factors"/>
    <property type="match status" value="1"/>
</dbReference>
<dbReference type="GO" id="GO:0043856">
    <property type="term" value="F:anti-sigma factor antagonist activity"/>
    <property type="evidence" value="ECO:0007669"/>
    <property type="project" value="TreeGrafter"/>
</dbReference>
<sequence>MTTDPGFHYEIEKTQDDIKGRITTVTCHGRLTSEKASKFKEAIKPIIADGGKIIVDFADVSYLDSSGLGALVGVKVSALHKGLCTLDLINISDRIKDLLRLANLTKLFSS</sequence>
<dbReference type="PROSITE" id="PS50801">
    <property type="entry name" value="STAS"/>
    <property type="match status" value="1"/>
</dbReference>
<dbReference type="AlphaFoldDB" id="A0A2Z5G7E6"/>
<dbReference type="Pfam" id="PF01740">
    <property type="entry name" value="STAS"/>
    <property type="match status" value="1"/>
</dbReference>
<reference evidence="2 3" key="1">
    <citation type="journal article" date="2018" name="Front. Microbiol.">
        <title>Hydrolytic Capabilities as a Key to Environmental Success: Chitinolytic and Cellulolytic Acidobacteria From Acidic Sub-arctic Soils and Boreal Peatlands.</title>
        <authorList>
            <person name="Belova S.E."/>
            <person name="Ravin N.V."/>
            <person name="Pankratov T.A."/>
            <person name="Rakitin A.L."/>
            <person name="Ivanova A.A."/>
            <person name="Beletsky A.V."/>
            <person name="Mardanov A.V."/>
            <person name="Sinninghe Damste J.S."/>
            <person name="Dedysh S.N."/>
        </authorList>
    </citation>
    <scope>NUCLEOTIDE SEQUENCE [LARGE SCALE GENOMIC DNA]</scope>
    <source>
        <strain evidence="2 3">SBC82</strain>
    </source>
</reference>
<dbReference type="RefSeq" id="WP_114209791.1">
    <property type="nucleotide sequence ID" value="NZ_CP030840.1"/>
</dbReference>
<feature type="domain" description="STAS" evidence="1">
    <location>
        <begin position="29"/>
        <end position="110"/>
    </location>
</feature>
<dbReference type="EMBL" id="CP030840">
    <property type="protein sequence ID" value="AXC15172.1"/>
    <property type="molecule type" value="Genomic_DNA"/>
</dbReference>
<proteinExistence type="predicted"/>
<keyword evidence="3" id="KW-1185">Reference proteome</keyword>
<evidence type="ECO:0000313" key="3">
    <source>
        <dbReference type="Proteomes" id="UP000253606"/>
    </source>
</evidence>
<protein>
    <recommendedName>
        <fullName evidence="1">STAS domain-containing protein</fullName>
    </recommendedName>
</protein>